<reference evidence="3" key="1">
    <citation type="submission" date="2025-08" db="UniProtKB">
        <authorList>
            <consortium name="RefSeq"/>
        </authorList>
    </citation>
    <scope>IDENTIFICATION</scope>
</reference>
<proteinExistence type="predicted"/>
<protein>
    <submittedName>
        <fullName evidence="3">Uncharacterized protein</fullName>
    </submittedName>
</protein>
<organism evidence="2 3">
    <name type="scientific">Derxia gummosa DSM 723</name>
    <dbReference type="NCBI Taxonomy" id="1121388"/>
    <lineage>
        <taxon>Bacteria</taxon>
        <taxon>Pseudomonadati</taxon>
        <taxon>Pseudomonadota</taxon>
        <taxon>Betaproteobacteria</taxon>
        <taxon>Burkholderiales</taxon>
        <taxon>Alcaligenaceae</taxon>
        <taxon>Derxia</taxon>
    </lineage>
</organism>
<feature type="signal peptide" evidence="1">
    <location>
        <begin position="1"/>
        <end position="32"/>
    </location>
</feature>
<feature type="chain" id="PRO_5034909782" evidence="1">
    <location>
        <begin position="33"/>
        <end position="275"/>
    </location>
</feature>
<dbReference type="OrthoDB" id="10007579at2"/>
<sequence>MPIPLFPCLSPDFLRRALSAVWLAALAPACTAAGLDAGVTLGHLRLAGCAASVPAGTAQAQVPGLRPVSTRMLAATPARSLPPLTVHGSTAARVVTPDGSMVTRDGEGSDDGVPLAGTRHRSQAVLPGVSASAEAGSGAGAGDVAGMVGSALTRGGAARAGSEFAAEASETADYALPPRGCLVARIDYRLDFLAAADLRGGRIELLVGLDGGRNWTERAVVRELTGADGESHGGTLELELRNPGSEPLSGRLAAQARALGKVTAVAASAGEAGGR</sequence>
<name>A0A8B6X2H2_9BURK</name>
<dbReference type="RefSeq" id="WP_028310755.1">
    <property type="nucleotide sequence ID" value="NZ_AXWS01000007.1"/>
</dbReference>
<dbReference type="Proteomes" id="UP000675920">
    <property type="component" value="Unplaced"/>
</dbReference>
<evidence type="ECO:0000256" key="1">
    <source>
        <dbReference type="SAM" id="SignalP"/>
    </source>
</evidence>
<accession>A0A8B6X2H2</accession>
<dbReference type="AlphaFoldDB" id="A0A8B6X2H2"/>
<evidence type="ECO:0000313" key="3">
    <source>
        <dbReference type="RefSeq" id="WP_028310755.1"/>
    </source>
</evidence>
<keyword evidence="1" id="KW-0732">Signal</keyword>
<keyword evidence="2" id="KW-1185">Reference proteome</keyword>
<evidence type="ECO:0000313" key="2">
    <source>
        <dbReference type="Proteomes" id="UP000675920"/>
    </source>
</evidence>